<dbReference type="OrthoDB" id="1621957at2759"/>
<accession>A0A8J4RYR0</accession>
<dbReference type="PANTHER" id="PTHR31549:SF300">
    <property type="match status" value="1"/>
</dbReference>
<keyword evidence="2" id="KW-1185">Reference proteome</keyword>
<sequence>MMLENQVPLIVLKNILLIECSEPNSSHVASKKKKKSPIIEKFLPQMLLGYRKALSLLHVLENYPASIALKHPHLLDLLYHLIMLKELPEEEAPEEEEEEDMPQSRIMTEVAGIVLGLEIPKDIKKPIELVKGLLEQQWSNLDPSSINNNALAEKEILIPTASKLCDGRVKFSFTNHIIAIGFDRGTTTFKLPNIKIDVNSKYIELTNGIIETTKDVKVLRDHGILKTESLKDDEVVKIFSGTSKSVQLASTHELYKAFADVNNYYNGL</sequence>
<dbReference type="Pfam" id="PF03140">
    <property type="entry name" value="DUF247"/>
    <property type="match status" value="1"/>
</dbReference>
<organism evidence="1 2">
    <name type="scientific">Castanea mollissima</name>
    <name type="common">Chinese chestnut</name>
    <dbReference type="NCBI Taxonomy" id="60419"/>
    <lineage>
        <taxon>Eukaryota</taxon>
        <taxon>Viridiplantae</taxon>
        <taxon>Streptophyta</taxon>
        <taxon>Embryophyta</taxon>
        <taxon>Tracheophyta</taxon>
        <taxon>Spermatophyta</taxon>
        <taxon>Magnoliopsida</taxon>
        <taxon>eudicotyledons</taxon>
        <taxon>Gunneridae</taxon>
        <taxon>Pentapetalae</taxon>
        <taxon>rosids</taxon>
        <taxon>fabids</taxon>
        <taxon>Fagales</taxon>
        <taxon>Fagaceae</taxon>
        <taxon>Castanea</taxon>
    </lineage>
</organism>
<evidence type="ECO:0000313" key="1">
    <source>
        <dbReference type="EMBL" id="KAF3972256.1"/>
    </source>
</evidence>
<dbReference type="AlphaFoldDB" id="A0A8J4RYR0"/>
<reference evidence="1" key="1">
    <citation type="submission" date="2020-03" db="EMBL/GenBank/DDBJ databases">
        <title>Castanea mollissima Vanexum genome sequencing.</title>
        <authorList>
            <person name="Staton M."/>
        </authorList>
    </citation>
    <scope>NUCLEOTIDE SEQUENCE</scope>
    <source>
        <tissue evidence="1">Leaf</tissue>
    </source>
</reference>
<evidence type="ECO:0000313" key="2">
    <source>
        <dbReference type="Proteomes" id="UP000737018"/>
    </source>
</evidence>
<dbReference type="PANTHER" id="PTHR31549">
    <property type="entry name" value="PROTEIN, PUTATIVE (DUF247)-RELATED-RELATED"/>
    <property type="match status" value="1"/>
</dbReference>
<name>A0A8J4RYR0_9ROSI</name>
<comment type="caution">
    <text evidence="1">The sequence shown here is derived from an EMBL/GenBank/DDBJ whole genome shotgun (WGS) entry which is preliminary data.</text>
</comment>
<dbReference type="EMBL" id="JRKL02000349">
    <property type="protein sequence ID" value="KAF3972256.1"/>
    <property type="molecule type" value="Genomic_DNA"/>
</dbReference>
<gene>
    <name evidence="1" type="ORF">CMV_004237</name>
</gene>
<dbReference type="Proteomes" id="UP000737018">
    <property type="component" value="Unassembled WGS sequence"/>
</dbReference>
<dbReference type="InterPro" id="IPR004158">
    <property type="entry name" value="DUF247_pln"/>
</dbReference>
<protein>
    <submittedName>
        <fullName evidence="1">Uncharacterized protein</fullName>
    </submittedName>
</protein>
<proteinExistence type="predicted"/>